<keyword evidence="3" id="KW-0328">Glycosyltransferase</keyword>
<evidence type="ECO:0000256" key="4">
    <source>
        <dbReference type="ARBA" id="ARBA00022679"/>
    </source>
</evidence>
<comment type="similarity">
    <text evidence="2">Belongs to the glycosyltransferase 29 family.</text>
</comment>
<gene>
    <name evidence="13" type="ordered locus">Bathy11g01970</name>
</gene>
<dbReference type="GeneID" id="19012877"/>
<comment type="subcellular location">
    <subcellularLocation>
        <location evidence="1">Golgi apparatus membrane</location>
        <topology evidence="1">Single-pass type II membrane protein</topology>
    </subcellularLocation>
</comment>
<keyword evidence="6" id="KW-0735">Signal-anchor</keyword>
<dbReference type="PANTHER" id="PTHR11987">
    <property type="entry name" value="ALPHA-2,8-SIALYLTRANSFERASE"/>
    <property type="match status" value="1"/>
</dbReference>
<evidence type="ECO:0000256" key="2">
    <source>
        <dbReference type="ARBA" id="ARBA00006003"/>
    </source>
</evidence>
<dbReference type="InterPro" id="IPR001675">
    <property type="entry name" value="Glyco_trans_29"/>
</dbReference>
<dbReference type="GO" id="GO:0000139">
    <property type="term" value="C:Golgi membrane"/>
    <property type="evidence" value="ECO:0007669"/>
    <property type="project" value="UniProtKB-SubCell"/>
</dbReference>
<evidence type="ECO:0000256" key="5">
    <source>
        <dbReference type="ARBA" id="ARBA00022692"/>
    </source>
</evidence>
<keyword evidence="8" id="KW-0333">Golgi apparatus</keyword>
<evidence type="ECO:0000256" key="7">
    <source>
        <dbReference type="ARBA" id="ARBA00022989"/>
    </source>
</evidence>
<evidence type="ECO:0000256" key="3">
    <source>
        <dbReference type="ARBA" id="ARBA00022676"/>
    </source>
</evidence>
<dbReference type="GO" id="GO:0009311">
    <property type="term" value="P:oligosaccharide metabolic process"/>
    <property type="evidence" value="ECO:0007669"/>
    <property type="project" value="TreeGrafter"/>
</dbReference>
<keyword evidence="5 12" id="KW-0812">Transmembrane</keyword>
<dbReference type="eggNOG" id="KOG2692">
    <property type="taxonomic scope" value="Eukaryota"/>
</dbReference>
<keyword evidence="10" id="KW-0325">Glycoprotein</keyword>
<keyword evidence="14" id="KW-1185">Reference proteome</keyword>
<sequence>METVTPTTTHTKSLKRKLAEKLLAIAFLLFLLLLVFTFVGENDGENTFLSSFQKEHAKRHRERQRAINLAHHEDEEKTFHDILSGDEENERETFIRAHDEAVKVHSDDDGENDDSFEAEAEDGGSRTNNNNDENRFSSSKHPDLSQTIYEKLQRYEHSASAALVLKQQLASGKKCRESECAKIGKGGVPLKAINRGNPFGSLAPLCFQESVLDAKATEFGLSWDKKTTKDDWFVHRKTASEDSKFKMELLPESAKSVTKIMNRASSTSSSGSSSSSTSSSSSSSSSSFKTCALVGNSAILSSGPAAGKFIDAHDVVFRLNQAPTKKYEDRVGKKTTVRILNKSWVLGYGGTLRLEHGNVKDSDLPNEDGVLFLASRGNFQAITKLMNKFRSSSADGDENIKVLRMNFKLYDVISAQLKRFRSCLASKKQTFTGGSTPSSGLMASLLLAGRCDEVNLYGFGPGTIRGKYQYYTLAGSERAHGESVHAFGLEFAFLKALDKIGLVKVCRPPMDDERCRRGFA</sequence>
<evidence type="ECO:0000256" key="9">
    <source>
        <dbReference type="ARBA" id="ARBA00023136"/>
    </source>
</evidence>
<feature type="region of interest" description="Disordered" evidence="11">
    <location>
        <begin position="102"/>
        <end position="143"/>
    </location>
</feature>
<protein>
    <submittedName>
        <fullName evidence="13">Beta-galactoside alpha 2,6-sialyltransferase ST6Gal II</fullName>
    </submittedName>
</protein>
<keyword evidence="4" id="KW-0808">Transferase</keyword>
<dbReference type="PANTHER" id="PTHR11987:SF53">
    <property type="entry name" value="ALPHA-2,8-SIALYLTRANSFERASE 8F-LIKE"/>
    <property type="match status" value="1"/>
</dbReference>
<feature type="compositionally biased region" description="Acidic residues" evidence="11">
    <location>
        <begin position="108"/>
        <end position="122"/>
    </location>
</feature>
<dbReference type="EMBL" id="FO082268">
    <property type="protein sequence ID" value="CCO18756.1"/>
    <property type="molecule type" value="Genomic_DNA"/>
</dbReference>
<reference evidence="13 14" key="1">
    <citation type="submission" date="2011-10" db="EMBL/GenBank/DDBJ databases">
        <authorList>
            <person name="Genoscope - CEA"/>
        </authorList>
    </citation>
    <scope>NUCLEOTIDE SEQUENCE [LARGE SCALE GENOMIC DNA]</scope>
    <source>
        <strain evidence="13 14">RCC 1105</strain>
    </source>
</reference>
<evidence type="ECO:0000256" key="1">
    <source>
        <dbReference type="ARBA" id="ARBA00004323"/>
    </source>
</evidence>
<dbReference type="Proteomes" id="UP000198341">
    <property type="component" value="Chromosome 11"/>
</dbReference>
<dbReference type="RefSeq" id="XP_007510411.1">
    <property type="nucleotide sequence ID" value="XM_007510349.1"/>
</dbReference>
<evidence type="ECO:0000256" key="11">
    <source>
        <dbReference type="SAM" id="MobiDB-lite"/>
    </source>
</evidence>
<dbReference type="AlphaFoldDB" id="K8EL29"/>
<dbReference type="OrthoDB" id="10264956at2759"/>
<dbReference type="InterPro" id="IPR038578">
    <property type="entry name" value="GT29-like_sf"/>
</dbReference>
<dbReference type="KEGG" id="bpg:Bathy11g01970"/>
<name>K8EL29_9CHLO</name>
<evidence type="ECO:0000256" key="6">
    <source>
        <dbReference type="ARBA" id="ARBA00022968"/>
    </source>
</evidence>
<feature type="region of interest" description="Disordered" evidence="11">
    <location>
        <begin position="260"/>
        <end position="286"/>
    </location>
</feature>
<feature type="compositionally biased region" description="Low complexity" evidence="11">
    <location>
        <begin position="265"/>
        <end position="286"/>
    </location>
</feature>
<evidence type="ECO:0000256" key="8">
    <source>
        <dbReference type="ARBA" id="ARBA00023034"/>
    </source>
</evidence>
<accession>K8EL29</accession>
<keyword evidence="7 12" id="KW-1133">Transmembrane helix</keyword>
<evidence type="ECO:0000313" key="14">
    <source>
        <dbReference type="Proteomes" id="UP000198341"/>
    </source>
</evidence>
<feature type="compositionally biased region" description="Basic and acidic residues" evidence="11">
    <location>
        <begin position="132"/>
        <end position="143"/>
    </location>
</feature>
<dbReference type="GO" id="GO:0003828">
    <property type="term" value="F:alpha-N-acetylneuraminate alpha-2,8-sialyltransferase activity"/>
    <property type="evidence" value="ECO:0007669"/>
    <property type="project" value="TreeGrafter"/>
</dbReference>
<proteinExistence type="inferred from homology"/>
<feature type="transmembrane region" description="Helical" evidence="12">
    <location>
        <begin position="22"/>
        <end position="40"/>
    </location>
</feature>
<evidence type="ECO:0000256" key="12">
    <source>
        <dbReference type="SAM" id="Phobius"/>
    </source>
</evidence>
<organism evidence="13 14">
    <name type="scientific">Bathycoccus prasinos</name>
    <dbReference type="NCBI Taxonomy" id="41875"/>
    <lineage>
        <taxon>Eukaryota</taxon>
        <taxon>Viridiplantae</taxon>
        <taxon>Chlorophyta</taxon>
        <taxon>Mamiellophyceae</taxon>
        <taxon>Mamiellales</taxon>
        <taxon>Bathycoccaceae</taxon>
        <taxon>Bathycoccus</taxon>
    </lineage>
</organism>
<dbReference type="CDD" id="cd19952">
    <property type="entry name" value="GT29"/>
    <property type="match status" value="1"/>
</dbReference>
<dbReference type="GO" id="GO:0006491">
    <property type="term" value="P:N-glycan processing"/>
    <property type="evidence" value="ECO:0007669"/>
    <property type="project" value="TreeGrafter"/>
</dbReference>
<dbReference type="InterPro" id="IPR050943">
    <property type="entry name" value="Glycosyltr_29_Sialyltrsf"/>
</dbReference>
<dbReference type="Gene3D" id="3.90.1480.20">
    <property type="entry name" value="Glycosyl transferase family 29"/>
    <property type="match status" value="1"/>
</dbReference>
<evidence type="ECO:0000256" key="10">
    <source>
        <dbReference type="ARBA" id="ARBA00023180"/>
    </source>
</evidence>
<dbReference type="Pfam" id="PF00777">
    <property type="entry name" value="Glyco_transf_29"/>
    <property type="match status" value="1"/>
</dbReference>
<keyword evidence="9 12" id="KW-0472">Membrane</keyword>
<evidence type="ECO:0000313" key="13">
    <source>
        <dbReference type="EMBL" id="CCO18756.1"/>
    </source>
</evidence>